<proteinExistence type="predicted"/>
<comment type="cofactor">
    <cofactor evidence="1">
        <name>pyridoxal 5'-phosphate</name>
        <dbReference type="ChEBI" id="CHEBI:597326"/>
    </cofactor>
</comment>
<dbReference type="EC" id="2.5.1.76" evidence="6"/>
<dbReference type="Gene3D" id="3.40.50.1100">
    <property type="match status" value="2"/>
</dbReference>
<dbReference type="EMBL" id="JBIRGQ010000008">
    <property type="protein sequence ID" value="MFH8550645.1"/>
    <property type="molecule type" value="Genomic_DNA"/>
</dbReference>
<feature type="compositionally biased region" description="Basic and acidic residues" evidence="4">
    <location>
        <begin position="406"/>
        <end position="417"/>
    </location>
</feature>
<dbReference type="Pfam" id="PF00291">
    <property type="entry name" value="PALP"/>
    <property type="match status" value="1"/>
</dbReference>
<accession>A0ABW7R076</accession>
<keyword evidence="3" id="KW-0663">Pyridoxal phosphate</keyword>
<reference evidence="6 7" key="1">
    <citation type="submission" date="2024-10" db="EMBL/GenBank/DDBJ databases">
        <title>The Natural Products Discovery Center: Release of the First 8490 Sequenced Strains for Exploring Actinobacteria Biosynthetic Diversity.</title>
        <authorList>
            <person name="Kalkreuter E."/>
            <person name="Kautsar S.A."/>
            <person name="Yang D."/>
            <person name="Bader C.D."/>
            <person name="Teijaro C.N."/>
            <person name="Fluegel L."/>
            <person name="Davis C.M."/>
            <person name="Simpson J.R."/>
            <person name="Lauterbach L."/>
            <person name="Steele A.D."/>
            <person name="Gui C."/>
            <person name="Meng S."/>
            <person name="Li G."/>
            <person name="Viehrig K."/>
            <person name="Ye F."/>
            <person name="Su P."/>
            <person name="Kiefer A.F."/>
            <person name="Nichols A."/>
            <person name="Cepeda A.J."/>
            <person name="Yan W."/>
            <person name="Fan B."/>
            <person name="Jiang Y."/>
            <person name="Adhikari A."/>
            <person name="Zheng C.-J."/>
            <person name="Schuster L."/>
            <person name="Cowan T.M."/>
            <person name="Smanski M.J."/>
            <person name="Chevrette M.G."/>
            <person name="De Carvalho L.P.S."/>
            <person name="Shen B."/>
        </authorList>
    </citation>
    <scope>NUCLEOTIDE SEQUENCE [LARGE SCALE GENOMIC DNA]</scope>
    <source>
        <strain evidence="6 7">NPDC017990</strain>
    </source>
</reference>
<feature type="domain" description="Tryptophan synthase beta chain-like PALP" evidence="5">
    <location>
        <begin position="103"/>
        <end position="385"/>
    </location>
</feature>
<feature type="region of interest" description="Disordered" evidence="4">
    <location>
        <begin position="390"/>
        <end position="428"/>
    </location>
</feature>
<keyword evidence="2" id="KW-0174">Coenzyme M biosynthesis</keyword>
<comment type="caution">
    <text evidence="6">The sequence shown here is derived from an EMBL/GenBank/DDBJ whole genome shotgun (WGS) entry which is preliminary data.</text>
</comment>
<sequence>MTAGGGHGAVSHRLVCTGCGRSLADEGTTLRCPTCADASLLRTDYGPQPFRPRSAAAGIFRYGFWLPARHEVPGSSAPHVYRSERIGRALGLSELWISFSGYWPERDCRMESGTFKELEAYSVLARLPQDAGTMVLASAGNTAAAFLSAFRDLPFPSILVIPDSALPTVRTIPTAACARVIALAGATYNQAITYSKRLTDADPEFFDEGGVRNVGRRDGLATVMLAAYEAIQRLPDYYVQAVGSGAGAIAAFEAALRIARTSGQATTLPRLLLCQNSRHAPLRDRWNRHVVDPCARAPLDVYAPELVNTTPPYETHGGIRDILLRSHGDVLTAGQRTADEAAAAFEELEGIDIERPAAIALACLREAVIRRHIPPDACVLLNVTGGGRRRYRAAQPTKASPRHQHPRIDHLRPDSEPKTGALRAPFLR</sequence>
<evidence type="ECO:0000313" key="7">
    <source>
        <dbReference type="Proteomes" id="UP001610818"/>
    </source>
</evidence>
<keyword evidence="7" id="KW-1185">Reference proteome</keyword>
<dbReference type="SUPFAM" id="SSF53686">
    <property type="entry name" value="Tryptophan synthase beta subunit-like PLP-dependent enzymes"/>
    <property type="match status" value="1"/>
</dbReference>
<name>A0ABW7R076_9ACTN</name>
<organism evidence="6 7">
    <name type="scientific">Streptomyces longisporoflavus</name>
    <dbReference type="NCBI Taxonomy" id="28044"/>
    <lineage>
        <taxon>Bacteria</taxon>
        <taxon>Bacillati</taxon>
        <taxon>Actinomycetota</taxon>
        <taxon>Actinomycetes</taxon>
        <taxon>Kitasatosporales</taxon>
        <taxon>Streptomycetaceae</taxon>
        <taxon>Streptomyces</taxon>
    </lineage>
</organism>
<protein>
    <submittedName>
        <fullName evidence="6">Cysteate synthase</fullName>
        <ecNumber evidence="6">2.5.1.76</ecNumber>
    </submittedName>
</protein>
<keyword evidence="6" id="KW-0808">Transferase</keyword>
<dbReference type="NCBIfam" id="TIGR03844">
    <property type="entry name" value="cysteate_syn"/>
    <property type="match status" value="1"/>
</dbReference>
<dbReference type="Proteomes" id="UP001610818">
    <property type="component" value="Unassembled WGS sequence"/>
</dbReference>
<dbReference type="RefSeq" id="WP_397717209.1">
    <property type="nucleotide sequence ID" value="NZ_JBIRGN010000008.1"/>
</dbReference>
<evidence type="ECO:0000256" key="3">
    <source>
        <dbReference type="ARBA" id="ARBA00022898"/>
    </source>
</evidence>
<dbReference type="InterPro" id="IPR036052">
    <property type="entry name" value="TrpB-like_PALP_sf"/>
</dbReference>
<evidence type="ECO:0000256" key="2">
    <source>
        <dbReference type="ARBA" id="ARBA00022545"/>
    </source>
</evidence>
<dbReference type="InterPro" id="IPR001926">
    <property type="entry name" value="TrpB-like_PALP"/>
</dbReference>
<dbReference type="GO" id="GO:0044686">
    <property type="term" value="F:cysteate synthase activity"/>
    <property type="evidence" value="ECO:0007669"/>
    <property type="project" value="UniProtKB-EC"/>
</dbReference>
<evidence type="ECO:0000313" key="6">
    <source>
        <dbReference type="EMBL" id="MFH8550645.1"/>
    </source>
</evidence>
<evidence type="ECO:0000256" key="4">
    <source>
        <dbReference type="SAM" id="MobiDB-lite"/>
    </source>
</evidence>
<dbReference type="InterPro" id="IPR022401">
    <property type="entry name" value="Cysteate_synthase"/>
</dbReference>
<evidence type="ECO:0000256" key="1">
    <source>
        <dbReference type="ARBA" id="ARBA00001933"/>
    </source>
</evidence>
<gene>
    <name evidence="6" type="ORF">ACH4F9_37200</name>
</gene>
<evidence type="ECO:0000259" key="5">
    <source>
        <dbReference type="Pfam" id="PF00291"/>
    </source>
</evidence>